<protein>
    <submittedName>
        <fullName evidence="1">Glycosyltransferase</fullName>
    </submittedName>
</protein>
<gene>
    <name evidence="1" type="ORF">Hyperionvirus7_75</name>
</gene>
<name>A0A3G5AAF2_9VIRU</name>
<dbReference type="SUPFAM" id="SSF53756">
    <property type="entry name" value="UDP-Glycosyltransferase/glycogen phosphorylase"/>
    <property type="match status" value="1"/>
</dbReference>
<dbReference type="EMBL" id="MK072389">
    <property type="protein sequence ID" value="AYV83504.1"/>
    <property type="molecule type" value="Genomic_DNA"/>
</dbReference>
<accession>A0A3G5AAF2</accession>
<dbReference type="GO" id="GO:0016740">
    <property type="term" value="F:transferase activity"/>
    <property type="evidence" value="ECO:0007669"/>
    <property type="project" value="UniProtKB-KW"/>
</dbReference>
<sequence length="464" mass="53993">MTELETFDWKFYLDRYEDLRKAGINTRYKAFRHWNNFGRKEGRISKISDGFDWIRYINNYEDLRKAGITTREKAFSHWITYGQKEGRNYFHLNYCPLPHEIGAYVESNKLQDRVFYTGKISREIYNELICGCDVGLQIRAQNASGNSGSVMDCLSLDVPIITVLDVVQALDIDHEMLIGFDLLKYNDWVPLKTQYGGYSNNLTIDISDTLIKYQQNKGINDNKISDIVNGRFDNYAKEIMKVLSLAYNSKIAIVTPYPPEFTGVADFSFATIQELSKYIKKIDIYTDSKIKLNNINKMDDIRWKRKNYDRVVYVVGNSGYHLKIINYLKEFGGICILHDDNLVSLYESIGKLPKHIVVDYDKGHSMPYFDNIINADKIIVHSKKLTNVIKNIYNKNVDYIPFCPYNKLYRYNAEEKILIKKKYGIDGDVNIVINGRIKCPYQALKISEYLRAKNIICKIFFVGP</sequence>
<reference evidence="1" key="1">
    <citation type="submission" date="2018-10" db="EMBL/GenBank/DDBJ databases">
        <title>Hidden diversity of soil giant viruses.</title>
        <authorList>
            <person name="Schulz F."/>
            <person name="Alteio L."/>
            <person name="Goudeau D."/>
            <person name="Ryan E.M."/>
            <person name="Malmstrom R.R."/>
            <person name="Blanchard J."/>
            <person name="Woyke T."/>
        </authorList>
    </citation>
    <scope>NUCLEOTIDE SEQUENCE</scope>
    <source>
        <strain evidence="1">HYV1</strain>
    </source>
</reference>
<evidence type="ECO:0000313" key="1">
    <source>
        <dbReference type="EMBL" id="AYV83504.1"/>
    </source>
</evidence>
<organism evidence="1">
    <name type="scientific">Hyperionvirus sp</name>
    <dbReference type="NCBI Taxonomy" id="2487770"/>
    <lineage>
        <taxon>Viruses</taxon>
        <taxon>Varidnaviria</taxon>
        <taxon>Bamfordvirae</taxon>
        <taxon>Nucleocytoviricota</taxon>
        <taxon>Megaviricetes</taxon>
        <taxon>Imitervirales</taxon>
        <taxon>Mimiviridae</taxon>
        <taxon>Klosneuvirinae</taxon>
    </lineage>
</organism>
<keyword evidence="1" id="KW-0808">Transferase</keyword>
<proteinExistence type="predicted"/>